<organism evidence="1 2">
    <name type="scientific">Sphingobacterium daejeonense</name>
    <dbReference type="NCBI Taxonomy" id="371142"/>
    <lineage>
        <taxon>Bacteria</taxon>
        <taxon>Pseudomonadati</taxon>
        <taxon>Bacteroidota</taxon>
        <taxon>Sphingobacteriia</taxon>
        <taxon>Sphingobacteriales</taxon>
        <taxon>Sphingobacteriaceae</taxon>
        <taxon>Sphingobacterium</taxon>
    </lineage>
</organism>
<accession>A0ABW3RQ49</accession>
<sequence length="61" mass="7285">MSINIPNWKESREIRSAVKTTIYDKLLWLPEDKYSDEEVSMKSIQVYQHVYSYAGFNQVRV</sequence>
<name>A0ABW3RQ49_9SPHI</name>
<evidence type="ECO:0000313" key="1">
    <source>
        <dbReference type="EMBL" id="MFD1167185.1"/>
    </source>
</evidence>
<keyword evidence="2" id="KW-1185">Reference proteome</keyword>
<dbReference type="Proteomes" id="UP001597205">
    <property type="component" value="Unassembled WGS sequence"/>
</dbReference>
<dbReference type="EMBL" id="JBHTKY010000032">
    <property type="protein sequence ID" value="MFD1167185.1"/>
    <property type="molecule type" value="Genomic_DNA"/>
</dbReference>
<comment type="caution">
    <text evidence="1">The sequence shown here is derived from an EMBL/GenBank/DDBJ whole genome shotgun (WGS) entry which is preliminary data.</text>
</comment>
<dbReference type="RefSeq" id="WP_380898355.1">
    <property type="nucleotide sequence ID" value="NZ_JBHTKY010000032.1"/>
</dbReference>
<gene>
    <name evidence="1" type="ORF">ACFQ2C_16400</name>
</gene>
<proteinExistence type="predicted"/>
<reference evidence="2" key="1">
    <citation type="journal article" date="2019" name="Int. J. Syst. Evol. Microbiol.">
        <title>The Global Catalogue of Microorganisms (GCM) 10K type strain sequencing project: providing services to taxonomists for standard genome sequencing and annotation.</title>
        <authorList>
            <consortium name="The Broad Institute Genomics Platform"/>
            <consortium name="The Broad Institute Genome Sequencing Center for Infectious Disease"/>
            <person name="Wu L."/>
            <person name="Ma J."/>
        </authorList>
    </citation>
    <scope>NUCLEOTIDE SEQUENCE [LARGE SCALE GENOMIC DNA]</scope>
    <source>
        <strain evidence="2">CCUG 52468</strain>
    </source>
</reference>
<protein>
    <submittedName>
        <fullName evidence="1">Uncharacterized protein</fullName>
    </submittedName>
</protein>
<evidence type="ECO:0000313" key="2">
    <source>
        <dbReference type="Proteomes" id="UP001597205"/>
    </source>
</evidence>